<dbReference type="Gene3D" id="3.30.43.10">
    <property type="entry name" value="Uridine Diphospho-n-acetylenolpyruvylglucosamine Reductase, domain 2"/>
    <property type="match status" value="1"/>
</dbReference>
<dbReference type="PANTHER" id="PTHR42659:SF2">
    <property type="entry name" value="XANTHINE DEHYDROGENASE SUBUNIT C-RELATED"/>
    <property type="match status" value="1"/>
</dbReference>
<dbReference type="GO" id="GO:0016491">
    <property type="term" value="F:oxidoreductase activity"/>
    <property type="evidence" value="ECO:0007669"/>
    <property type="project" value="UniProtKB-KW"/>
</dbReference>
<keyword evidence="2" id="KW-0274">FAD</keyword>
<feature type="domain" description="FAD-binding PCMH-type" evidence="4">
    <location>
        <begin position="1"/>
        <end position="106"/>
    </location>
</feature>
<feature type="non-terminal residue" evidence="5">
    <location>
        <position position="106"/>
    </location>
</feature>
<dbReference type="Pfam" id="PF00941">
    <property type="entry name" value="FAD_binding_5"/>
    <property type="match status" value="1"/>
</dbReference>
<dbReference type="GO" id="GO:0071949">
    <property type="term" value="F:FAD binding"/>
    <property type="evidence" value="ECO:0007669"/>
    <property type="project" value="InterPro"/>
</dbReference>
<reference evidence="5" key="1">
    <citation type="submission" date="2018-05" db="EMBL/GenBank/DDBJ databases">
        <authorList>
            <person name="Lanie J.A."/>
            <person name="Ng W.-L."/>
            <person name="Kazmierczak K.M."/>
            <person name="Andrzejewski T.M."/>
            <person name="Davidsen T.M."/>
            <person name="Wayne K.J."/>
            <person name="Tettelin H."/>
            <person name="Glass J.I."/>
            <person name="Rusch D."/>
            <person name="Podicherti R."/>
            <person name="Tsui H.-C.T."/>
            <person name="Winkler M.E."/>
        </authorList>
    </citation>
    <scope>NUCLEOTIDE SEQUENCE</scope>
</reference>
<dbReference type="PANTHER" id="PTHR42659">
    <property type="entry name" value="XANTHINE DEHYDROGENASE SUBUNIT C-RELATED"/>
    <property type="match status" value="1"/>
</dbReference>
<proteinExistence type="predicted"/>
<keyword evidence="3" id="KW-0560">Oxidoreductase</keyword>
<keyword evidence="1" id="KW-0285">Flavoprotein</keyword>
<dbReference type="AlphaFoldDB" id="A0A382WTA7"/>
<name>A0A382WTA7_9ZZZZ</name>
<sequence>MKAAEFHYMQPKTVDEALGCLEQLGSDATILAGGQSLMASLNMRLSNPAVLIDINAIDELNGISVVEGRLRIGAMTRLAELEYSPLVSQHAPLITMVMPHIAHPAI</sequence>
<dbReference type="InterPro" id="IPR016167">
    <property type="entry name" value="FAD-bd_PCMH_sub1"/>
</dbReference>
<protein>
    <recommendedName>
        <fullName evidence="4">FAD-binding PCMH-type domain-containing protein</fullName>
    </recommendedName>
</protein>
<dbReference type="Gene3D" id="3.30.465.10">
    <property type="match status" value="1"/>
</dbReference>
<dbReference type="SUPFAM" id="SSF56176">
    <property type="entry name" value="FAD-binding/transporter-associated domain-like"/>
    <property type="match status" value="1"/>
</dbReference>
<dbReference type="InterPro" id="IPR016169">
    <property type="entry name" value="FAD-bd_PCMH_sub2"/>
</dbReference>
<evidence type="ECO:0000256" key="3">
    <source>
        <dbReference type="ARBA" id="ARBA00023002"/>
    </source>
</evidence>
<dbReference type="InterPro" id="IPR002346">
    <property type="entry name" value="Mopterin_DH_FAD-bd"/>
</dbReference>
<evidence type="ECO:0000313" key="5">
    <source>
        <dbReference type="EMBL" id="SVD62042.1"/>
    </source>
</evidence>
<dbReference type="InterPro" id="IPR051312">
    <property type="entry name" value="Diverse_Substr_Oxidored"/>
</dbReference>
<dbReference type="PROSITE" id="PS51387">
    <property type="entry name" value="FAD_PCMH"/>
    <property type="match status" value="1"/>
</dbReference>
<dbReference type="InterPro" id="IPR036318">
    <property type="entry name" value="FAD-bd_PCMH-like_sf"/>
</dbReference>
<dbReference type="EMBL" id="UINC01162338">
    <property type="protein sequence ID" value="SVD62042.1"/>
    <property type="molecule type" value="Genomic_DNA"/>
</dbReference>
<accession>A0A382WTA7</accession>
<evidence type="ECO:0000256" key="2">
    <source>
        <dbReference type="ARBA" id="ARBA00022827"/>
    </source>
</evidence>
<gene>
    <name evidence="5" type="ORF">METZ01_LOCUS414896</name>
</gene>
<organism evidence="5">
    <name type="scientific">marine metagenome</name>
    <dbReference type="NCBI Taxonomy" id="408172"/>
    <lineage>
        <taxon>unclassified sequences</taxon>
        <taxon>metagenomes</taxon>
        <taxon>ecological metagenomes</taxon>
    </lineage>
</organism>
<evidence type="ECO:0000259" key="4">
    <source>
        <dbReference type="PROSITE" id="PS51387"/>
    </source>
</evidence>
<evidence type="ECO:0000256" key="1">
    <source>
        <dbReference type="ARBA" id="ARBA00022630"/>
    </source>
</evidence>
<dbReference type="InterPro" id="IPR016166">
    <property type="entry name" value="FAD-bd_PCMH"/>
</dbReference>